<keyword evidence="3" id="KW-0496">Mitochondrion</keyword>
<reference evidence="3" key="1">
    <citation type="journal article" date="2019" name="Mitochondrial DNA Part B Resour">
        <title>The mitochondrial genome of the ciliate Pseudourostyla cristata (Ciliophora, Urostylida).</title>
        <authorList>
            <person name="Park K.-M."/>
            <person name="Min G.-S."/>
            <person name="Kim S."/>
        </authorList>
    </citation>
    <scope>NUCLEOTIDE SEQUENCE</scope>
</reference>
<geneLocation type="mitochondrion" evidence="3"/>
<name>A0A4P9JLB5_9SPIT</name>
<dbReference type="EMBL" id="MH888186">
    <property type="protein sequence ID" value="QCU82631.1"/>
    <property type="molecule type" value="Genomic_DNA"/>
</dbReference>
<feature type="transmembrane region" description="Helical" evidence="1">
    <location>
        <begin position="48"/>
        <end position="67"/>
    </location>
</feature>
<dbReference type="PROSITE" id="PS51002">
    <property type="entry name" value="CYTB_NTER"/>
    <property type="match status" value="1"/>
</dbReference>
<feature type="transmembrane region" description="Helical" evidence="1">
    <location>
        <begin position="123"/>
        <end position="144"/>
    </location>
</feature>
<evidence type="ECO:0000313" key="3">
    <source>
        <dbReference type="EMBL" id="QCU82631.1"/>
    </source>
</evidence>
<dbReference type="EC" id="1.10.2.2" evidence="3"/>
<dbReference type="GO" id="GO:0016491">
    <property type="term" value="F:oxidoreductase activity"/>
    <property type="evidence" value="ECO:0007669"/>
    <property type="project" value="UniProtKB-KW"/>
</dbReference>
<evidence type="ECO:0000256" key="1">
    <source>
        <dbReference type="SAM" id="Phobius"/>
    </source>
</evidence>
<keyword evidence="1" id="KW-0472">Membrane</keyword>
<keyword evidence="3" id="KW-0560">Oxidoreductase</keyword>
<dbReference type="InterPro" id="IPR005797">
    <property type="entry name" value="Cyt_b/b6_N"/>
</dbReference>
<feature type="transmembrane region" description="Helical" evidence="1">
    <location>
        <begin position="79"/>
        <end position="103"/>
    </location>
</feature>
<proteinExistence type="predicted"/>
<dbReference type="Gene3D" id="1.20.810.10">
    <property type="entry name" value="Cytochrome Bc1 Complex, Chain C"/>
    <property type="match status" value="1"/>
</dbReference>
<organism evidence="3">
    <name type="scientific">Pseudourostyla cristata</name>
    <dbReference type="NCBI Taxonomy" id="293816"/>
    <lineage>
        <taxon>Eukaryota</taxon>
        <taxon>Sar</taxon>
        <taxon>Alveolata</taxon>
        <taxon>Ciliophora</taxon>
        <taxon>Intramacronucleata</taxon>
        <taxon>Spirotrichea</taxon>
        <taxon>Stichotrichia</taxon>
        <taxon>Urostylida</taxon>
        <taxon>Pseudourostylidae</taxon>
        <taxon>Pseudourostyla</taxon>
    </lineage>
</organism>
<evidence type="ECO:0000259" key="2">
    <source>
        <dbReference type="PROSITE" id="PS51002"/>
    </source>
</evidence>
<feature type="transmembrane region" description="Helical" evidence="1">
    <location>
        <begin position="285"/>
        <end position="310"/>
    </location>
</feature>
<accession>A0A4P9JLB5</accession>
<dbReference type="GO" id="GO:0009055">
    <property type="term" value="F:electron transfer activity"/>
    <property type="evidence" value="ECO:0007669"/>
    <property type="project" value="InterPro"/>
</dbReference>
<dbReference type="InterPro" id="IPR027387">
    <property type="entry name" value="Cytb/b6-like_sf"/>
</dbReference>
<feature type="transmembrane region" description="Helical" evidence="1">
    <location>
        <begin position="228"/>
        <end position="249"/>
    </location>
</feature>
<feature type="transmembrane region" description="Helical" evidence="1">
    <location>
        <begin position="322"/>
        <end position="343"/>
    </location>
</feature>
<dbReference type="InterPro" id="IPR016174">
    <property type="entry name" value="Di-haem_cyt_TM"/>
</dbReference>
<dbReference type="GO" id="GO:0022904">
    <property type="term" value="P:respiratory electron transport chain"/>
    <property type="evidence" value="ECO:0007669"/>
    <property type="project" value="InterPro"/>
</dbReference>
<dbReference type="Pfam" id="PF00033">
    <property type="entry name" value="Cytochrome_B"/>
    <property type="match status" value="1"/>
</dbReference>
<gene>
    <name evidence="3" type="primary">cob</name>
</gene>
<feature type="domain" description="Cytochrome b/b6 N-terminal region profile" evidence="2">
    <location>
        <begin position="45"/>
        <end position="259"/>
    </location>
</feature>
<dbReference type="GO" id="GO:0016020">
    <property type="term" value="C:membrane"/>
    <property type="evidence" value="ECO:0007669"/>
    <property type="project" value="InterPro"/>
</dbReference>
<keyword evidence="1" id="KW-1133">Transmembrane helix</keyword>
<feature type="transmembrane region" description="Helical" evidence="1">
    <location>
        <begin position="433"/>
        <end position="454"/>
    </location>
</feature>
<feature type="transmembrane region" description="Helical" evidence="1">
    <location>
        <begin position="349"/>
        <end position="370"/>
    </location>
</feature>
<sequence>MITNVILYIDNINLLDWYSIIIIEGRYFRRVQWGYHPIFQSTDAIINWGWNLISFSGVILSYLNFFVNRLVLPFSSVTSVIGFMLLIAIVLQVLSGFFLGWYYIPEPGLVVELREEMFNDTRFGAEVFYMHVRGVDTIFVLSYLHILKKIYLKNYITSESDGWILGGYAFFWFHYIIALGICLSATHLSDLTLTIVANIYWSLFDNIHKTYYVIFTNKHLNIDQMTRLMIFHYFTPWYYLYLIQLHVLFCHESWDSDSGECTYEDKSGSYISWFYDAFLKEIQDAWYWVMFVFIYFWLHHFNAHTVNYFFFERWNISELDEIRFYGVAPHWYFRPLMGILVISPTHYEGLMWVGLFFILLTFLPIIYNFYNTHNKHIPTIPMQNSLIQTFAFIIFLLSLFCTASMLPCGRYYYEPEGGYVGNPWVKFSLQYVYLYMFWIIHHLDLIDHYIFQFFQTFVRKYLKICKKYARLVKVMMFKYSAFTNQVTTNRSVALLNKDYLLKLKQRKTKKTSKKKL</sequence>
<keyword evidence="1" id="KW-0812">Transmembrane</keyword>
<feature type="transmembrane region" description="Helical" evidence="1">
    <location>
        <begin position="390"/>
        <end position="413"/>
    </location>
</feature>
<feature type="transmembrane region" description="Helical" evidence="1">
    <location>
        <begin position="165"/>
        <end position="185"/>
    </location>
</feature>
<dbReference type="SUPFAM" id="SSF81342">
    <property type="entry name" value="Transmembrane di-heme cytochromes"/>
    <property type="match status" value="1"/>
</dbReference>
<protein>
    <submittedName>
        <fullName evidence="3">Apocytochrome b</fullName>
        <ecNumber evidence="3">1.10.2.2</ecNumber>
    </submittedName>
</protein>
<dbReference type="AlphaFoldDB" id="A0A4P9JLB5"/>